<evidence type="ECO:0000256" key="9">
    <source>
        <dbReference type="SAM" id="MobiDB-lite"/>
    </source>
</evidence>
<keyword evidence="7" id="KW-0675">Receptor</keyword>
<feature type="region of interest" description="Disordered" evidence="9">
    <location>
        <begin position="87"/>
        <end position="110"/>
    </location>
</feature>
<dbReference type="GO" id="GO:0045944">
    <property type="term" value="P:positive regulation of transcription by RNA polymerase II"/>
    <property type="evidence" value="ECO:0007669"/>
    <property type="project" value="TreeGrafter"/>
</dbReference>
<dbReference type="InterPro" id="IPR035500">
    <property type="entry name" value="NHR-like_dom_sf"/>
</dbReference>
<dbReference type="InterPro" id="IPR050234">
    <property type="entry name" value="Nuclear_hormone_rcpt_NR1"/>
</dbReference>
<dbReference type="InterPro" id="IPR001628">
    <property type="entry name" value="Znf_hrmn_rcpt"/>
</dbReference>
<dbReference type="PANTHER" id="PTHR24082">
    <property type="entry name" value="NUCLEAR HORMONE RECEPTOR"/>
    <property type="match status" value="1"/>
</dbReference>
<dbReference type="PROSITE" id="PS51030">
    <property type="entry name" value="NUCLEAR_REC_DBD_2"/>
    <property type="match status" value="2"/>
</dbReference>
<dbReference type="OrthoDB" id="6352325at2759"/>
<dbReference type="SMART" id="SM00399">
    <property type="entry name" value="ZnF_C4"/>
    <property type="match status" value="2"/>
</dbReference>
<keyword evidence="6" id="KW-0804">Transcription</keyword>
<evidence type="ECO:0000256" key="1">
    <source>
        <dbReference type="ARBA" id="ARBA00022723"/>
    </source>
</evidence>
<dbReference type="Pfam" id="PF00105">
    <property type="entry name" value="zf-C4"/>
    <property type="match status" value="2"/>
</dbReference>
<evidence type="ECO:0000256" key="2">
    <source>
        <dbReference type="ARBA" id="ARBA00022771"/>
    </source>
</evidence>
<dbReference type="GO" id="GO:0000122">
    <property type="term" value="P:negative regulation of transcription by RNA polymerase II"/>
    <property type="evidence" value="ECO:0007669"/>
    <property type="project" value="TreeGrafter"/>
</dbReference>
<dbReference type="AlphaFoldDB" id="A0A7R9QAZ1"/>
<reference evidence="11" key="1">
    <citation type="submission" date="2020-11" db="EMBL/GenBank/DDBJ databases">
        <authorList>
            <person name="Tran Van P."/>
        </authorList>
    </citation>
    <scope>NUCLEOTIDE SEQUENCE</scope>
</reference>
<name>A0A7R9QAZ1_9ACAR</name>
<evidence type="ECO:0000259" key="10">
    <source>
        <dbReference type="PROSITE" id="PS51030"/>
    </source>
</evidence>
<evidence type="ECO:0000256" key="4">
    <source>
        <dbReference type="ARBA" id="ARBA00023015"/>
    </source>
</evidence>
<dbReference type="SUPFAM" id="SSF48508">
    <property type="entry name" value="Nuclear receptor ligand-binding domain"/>
    <property type="match status" value="1"/>
</dbReference>
<sequence>CGDKARGNNYNVLSCDPCKCVFKRNAHKYESLNCIYDNNCTIDVLSRKHCRKCRLRKCFTIGMRKEMILSEDEKTLRLDLIQENRRNRQSTADTQLLTSQSTTPETNDNNTILVNNKQTHGENDYSIVSLSIERPIAKYLYIYFNDMETKRLSEWFDAINRYSLPTITSDYQLDVINKFNKNTVSQTVGRQLLAIYLELIALKMVKVLSSIDAFVSLTQHDQITIIKYGAIELCMVLSALHFENKIKYYRTSSMYNSAIVGLLFQALRNCNTVDCKHGIFNNVLDNVWEYDWSVISLLIIIIMFNPNRPHLIHRDVIEFQQHVYKHLLKKYLHFKYRSEYESSHNCVIICGGKARGKNYGAISCESCKTTFRRNVHKYESLNCIYDNNCTIDVIAANVVSGSVLRSE</sequence>
<dbReference type="Gene3D" id="3.30.50.10">
    <property type="entry name" value="Erythroid Transcription Factor GATA-1, subunit A"/>
    <property type="match status" value="2"/>
</dbReference>
<dbReference type="GO" id="GO:0000978">
    <property type="term" value="F:RNA polymerase II cis-regulatory region sequence-specific DNA binding"/>
    <property type="evidence" value="ECO:0007669"/>
    <property type="project" value="TreeGrafter"/>
</dbReference>
<keyword evidence="8" id="KW-0539">Nucleus</keyword>
<dbReference type="GO" id="GO:0008270">
    <property type="term" value="F:zinc ion binding"/>
    <property type="evidence" value="ECO:0007669"/>
    <property type="project" value="UniProtKB-KW"/>
</dbReference>
<dbReference type="EMBL" id="OC876456">
    <property type="protein sequence ID" value="CAD7639260.1"/>
    <property type="molecule type" value="Genomic_DNA"/>
</dbReference>
<dbReference type="GO" id="GO:0030154">
    <property type="term" value="P:cell differentiation"/>
    <property type="evidence" value="ECO:0007669"/>
    <property type="project" value="TreeGrafter"/>
</dbReference>
<keyword evidence="12" id="KW-1185">Reference proteome</keyword>
<gene>
    <name evidence="11" type="ORF">OSB1V03_LOCUS17724</name>
</gene>
<feature type="domain" description="Nuclear receptor" evidence="10">
    <location>
        <begin position="343"/>
        <end position="407"/>
    </location>
</feature>
<evidence type="ECO:0000313" key="11">
    <source>
        <dbReference type="EMBL" id="CAD7639260.1"/>
    </source>
</evidence>
<dbReference type="EMBL" id="CAJPIZ010021881">
    <property type="protein sequence ID" value="CAG2117771.1"/>
    <property type="molecule type" value="Genomic_DNA"/>
</dbReference>
<dbReference type="SUPFAM" id="SSF57716">
    <property type="entry name" value="Glucocorticoid receptor-like (DNA-binding domain)"/>
    <property type="match status" value="2"/>
</dbReference>
<feature type="non-terminal residue" evidence="11">
    <location>
        <position position="1"/>
    </location>
</feature>
<organism evidence="11">
    <name type="scientific">Medioppia subpectinata</name>
    <dbReference type="NCBI Taxonomy" id="1979941"/>
    <lineage>
        <taxon>Eukaryota</taxon>
        <taxon>Metazoa</taxon>
        <taxon>Ecdysozoa</taxon>
        <taxon>Arthropoda</taxon>
        <taxon>Chelicerata</taxon>
        <taxon>Arachnida</taxon>
        <taxon>Acari</taxon>
        <taxon>Acariformes</taxon>
        <taxon>Sarcoptiformes</taxon>
        <taxon>Oribatida</taxon>
        <taxon>Brachypylina</taxon>
        <taxon>Oppioidea</taxon>
        <taxon>Oppiidae</taxon>
        <taxon>Medioppia</taxon>
    </lineage>
</organism>
<keyword evidence="3" id="KW-0862">Zinc</keyword>
<evidence type="ECO:0000256" key="6">
    <source>
        <dbReference type="ARBA" id="ARBA00023163"/>
    </source>
</evidence>
<keyword evidence="1" id="KW-0479">Metal-binding</keyword>
<feature type="non-terminal residue" evidence="11">
    <location>
        <position position="407"/>
    </location>
</feature>
<dbReference type="PANTHER" id="PTHR24082:SF283">
    <property type="entry name" value="NUCLEAR HORMONE RECEPTOR HR96"/>
    <property type="match status" value="1"/>
</dbReference>
<dbReference type="InterPro" id="IPR013088">
    <property type="entry name" value="Znf_NHR/GATA"/>
</dbReference>
<protein>
    <recommendedName>
        <fullName evidence="10">Nuclear receptor domain-containing protein</fullName>
    </recommendedName>
</protein>
<dbReference type="Gene3D" id="1.10.565.10">
    <property type="entry name" value="Retinoid X Receptor"/>
    <property type="match status" value="1"/>
</dbReference>
<proteinExistence type="predicted"/>
<evidence type="ECO:0000256" key="3">
    <source>
        <dbReference type="ARBA" id="ARBA00022833"/>
    </source>
</evidence>
<evidence type="ECO:0000256" key="8">
    <source>
        <dbReference type="ARBA" id="ARBA00023242"/>
    </source>
</evidence>
<feature type="compositionally biased region" description="Polar residues" evidence="9">
    <location>
        <begin position="89"/>
        <end position="110"/>
    </location>
</feature>
<evidence type="ECO:0000256" key="7">
    <source>
        <dbReference type="ARBA" id="ARBA00023170"/>
    </source>
</evidence>
<dbReference type="GO" id="GO:0004879">
    <property type="term" value="F:nuclear receptor activity"/>
    <property type="evidence" value="ECO:0007669"/>
    <property type="project" value="TreeGrafter"/>
</dbReference>
<dbReference type="Proteomes" id="UP000759131">
    <property type="component" value="Unassembled WGS sequence"/>
</dbReference>
<keyword evidence="2" id="KW-0863">Zinc-finger</keyword>
<accession>A0A7R9QAZ1</accession>
<keyword evidence="5" id="KW-0238">DNA-binding</keyword>
<feature type="domain" description="Nuclear receptor" evidence="10">
    <location>
        <begin position="1"/>
        <end position="70"/>
    </location>
</feature>
<keyword evidence="4" id="KW-0805">Transcription regulation</keyword>
<evidence type="ECO:0000313" key="12">
    <source>
        <dbReference type="Proteomes" id="UP000759131"/>
    </source>
</evidence>
<evidence type="ECO:0000256" key="5">
    <source>
        <dbReference type="ARBA" id="ARBA00023125"/>
    </source>
</evidence>